<evidence type="ECO:0000256" key="1">
    <source>
        <dbReference type="SAM" id="MobiDB-lite"/>
    </source>
</evidence>
<comment type="caution">
    <text evidence="2">The sequence shown here is derived from an EMBL/GenBank/DDBJ whole genome shotgun (WGS) entry which is preliminary data.</text>
</comment>
<evidence type="ECO:0000313" key="2">
    <source>
        <dbReference type="EMBL" id="KAF3489577.1"/>
    </source>
</evidence>
<accession>A0A8S9N815</accession>
<gene>
    <name evidence="2" type="ORF">F2Q69_00056210</name>
</gene>
<dbReference type="Proteomes" id="UP000712600">
    <property type="component" value="Unassembled WGS sequence"/>
</dbReference>
<reference evidence="2" key="1">
    <citation type="submission" date="2019-12" db="EMBL/GenBank/DDBJ databases">
        <title>Genome sequencing and annotation of Brassica cretica.</title>
        <authorList>
            <person name="Studholme D.J."/>
            <person name="Sarris P."/>
        </authorList>
    </citation>
    <scope>NUCLEOTIDE SEQUENCE</scope>
    <source>
        <strain evidence="2">PFS-109/04</strain>
        <tissue evidence="2">Leaf</tissue>
    </source>
</reference>
<dbReference type="AlphaFoldDB" id="A0A8S9N815"/>
<feature type="region of interest" description="Disordered" evidence="1">
    <location>
        <begin position="67"/>
        <end position="108"/>
    </location>
</feature>
<organism evidence="2 3">
    <name type="scientific">Brassica cretica</name>
    <name type="common">Mustard</name>
    <dbReference type="NCBI Taxonomy" id="69181"/>
    <lineage>
        <taxon>Eukaryota</taxon>
        <taxon>Viridiplantae</taxon>
        <taxon>Streptophyta</taxon>
        <taxon>Embryophyta</taxon>
        <taxon>Tracheophyta</taxon>
        <taxon>Spermatophyta</taxon>
        <taxon>Magnoliopsida</taxon>
        <taxon>eudicotyledons</taxon>
        <taxon>Gunneridae</taxon>
        <taxon>Pentapetalae</taxon>
        <taxon>rosids</taxon>
        <taxon>malvids</taxon>
        <taxon>Brassicales</taxon>
        <taxon>Brassicaceae</taxon>
        <taxon>Brassiceae</taxon>
        <taxon>Brassica</taxon>
    </lineage>
</organism>
<name>A0A8S9N815_BRACR</name>
<sequence>MAWMQMIESARSVLRKTQPFSTPSLARFYSKPAPYAVRHPVLSPDDAEPRHPPLVVQYVEPLRRRVRRQTADHVHGARASDAHLEPVPDGAGLDEVPVGLRLVESEDD</sequence>
<protein>
    <submittedName>
        <fullName evidence="2">Uncharacterized protein</fullName>
    </submittedName>
</protein>
<evidence type="ECO:0000313" key="3">
    <source>
        <dbReference type="Proteomes" id="UP000712600"/>
    </source>
</evidence>
<feature type="compositionally biased region" description="Basic and acidic residues" evidence="1">
    <location>
        <begin position="69"/>
        <end position="86"/>
    </location>
</feature>
<dbReference type="EMBL" id="QGKX02002183">
    <property type="protein sequence ID" value="KAF3489577.1"/>
    <property type="molecule type" value="Genomic_DNA"/>
</dbReference>
<proteinExistence type="predicted"/>